<reference evidence="1" key="1">
    <citation type="submission" date="2022-10" db="EMBL/GenBank/DDBJ databases">
        <title>Complete Genome of Trichothecium roseum strain YXFP-22015, a Plant Pathogen Isolated from Citrus.</title>
        <authorList>
            <person name="Wang Y."/>
            <person name="Zhu L."/>
        </authorList>
    </citation>
    <scope>NUCLEOTIDE SEQUENCE</scope>
    <source>
        <strain evidence="1">YXFP-22015</strain>
    </source>
</reference>
<evidence type="ECO:0000313" key="2">
    <source>
        <dbReference type="Proteomes" id="UP001163324"/>
    </source>
</evidence>
<evidence type="ECO:0000313" key="1">
    <source>
        <dbReference type="EMBL" id="KAI9896790.1"/>
    </source>
</evidence>
<sequence length="320" mass="34710">MSDKPVKNASGRYENVDFSKATGYHYPPIKCSYNRRDVLLFANAIGVKADERHFLYELHPGFAAFPTFPVNLAFKRTDQDVFDFVSRTTTGDVPGTPPFDAQRSVDGERGIEILRGIPVSSEGLEFEVRSKVLGVYDKGGSMILEAEHNLVDAKTDTLYCRMTSTAFGIGQGGYNGPRGPSKPVVPPPSRAPDAVHVLATTPEQALLYRLCGDYNPMHADDAFGRRAGFGGHILQGLGTWNVAAHGVLRELGGAEPGRLRKFGARFRSAVYPGDVLETRMWVVGSKGGDAEVVFETVVRGDGRVALSNGYAVIAKEGSRL</sequence>
<comment type="caution">
    <text evidence="1">The sequence shown here is derived from an EMBL/GenBank/DDBJ whole genome shotgun (WGS) entry which is preliminary data.</text>
</comment>
<keyword evidence="2" id="KW-1185">Reference proteome</keyword>
<protein>
    <submittedName>
        <fullName evidence="1">Uncharacterized protein</fullName>
    </submittedName>
</protein>
<dbReference type="Proteomes" id="UP001163324">
    <property type="component" value="Chromosome 8"/>
</dbReference>
<organism evidence="1 2">
    <name type="scientific">Trichothecium roseum</name>
    <dbReference type="NCBI Taxonomy" id="47278"/>
    <lineage>
        <taxon>Eukaryota</taxon>
        <taxon>Fungi</taxon>
        <taxon>Dikarya</taxon>
        <taxon>Ascomycota</taxon>
        <taxon>Pezizomycotina</taxon>
        <taxon>Sordariomycetes</taxon>
        <taxon>Hypocreomycetidae</taxon>
        <taxon>Hypocreales</taxon>
        <taxon>Hypocreales incertae sedis</taxon>
        <taxon>Trichothecium</taxon>
    </lineage>
</organism>
<proteinExistence type="predicted"/>
<dbReference type="EMBL" id="CM047947">
    <property type="protein sequence ID" value="KAI9896790.1"/>
    <property type="molecule type" value="Genomic_DNA"/>
</dbReference>
<gene>
    <name evidence="1" type="ORF">N3K66_007812</name>
</gene>
<name>A0ACC0UST9_9HYPO</name>
<accession>A0ACC0UST9</accession>